<dbReference type="KEGG" id="tbi:Tbis_3362"/>
<sequence>MTEFERSRRMAAPAERVFEEACDVSHLENWIPRELHVREERAPVVSVHDDFTGEDTLAQIRTEPERLRMEWGTPGNGAYHGWLQVASVDDGNSDVTVHLSFGDEAHTPPAEVVESIMMYSLDRLAQRVGRAA</sequence>
<dbReference type="Gene3D" id="3.30.530.20">
    <property type="match status" value="1"/>
</dbReference>
<dbReference type="InterPro" id="IPR023393">
    <property type="entry name" value="START-like_dom_sf"/>
</dbReference>
<keyword evidence="2" id="KW-1185">Reference proteome</keyword>
<dbReference type="Proteomes" id="UP000006640">
    <property type="component" value="Chromosome"/>
</dbReference>
<dbReference type="InterPro" id="IPR019587">
    <property type="entry name" value="Polyketide_cyclase/dehydratase"/>
</dbReference>
<dbReference type="Pfam" id="PF10604">
    <property type="entry name" value="Polyketide_cyc2"/>
    <property type="match status" value="1"/>
</dbReference>
<dbReference type="EMBL" id="CP001874">
    <property type="protein sequence ID" value="ADG90052.1"/>
    <property type="molecule type" value="Genomic_DNA"/>
</dbReference>
<dbReference type="OrthoDB" id="3628784at2"/>
<evidence type="ECO:0008006" key="3">
    <source>
        <dbReference type="Google" id="ProtNLM"/>
    </source>
</evidence>
<dbReference type="HOGENOM" id="CLU_150677_0_0_11"/>
<reference evidence="1 2" key="1">
    <citation type="submission" date="2010-01" db="EMBL/GenBank/DDBJ databases">
        <title>The complete genome of Thermobispora bispora DSM 43833.</title>
        <authorList>
            <consortium name="US DOE Joint Genome Institute (JGI-PGF)"/>
            <person name="Lucas S."/>
            <person name="Copeland A."/>
            <person name="Lapidus A."/>
            <person name="Glavina del Rio T."/>
            <person name="Dalin E."/>
            <person name="Tice H."/>
            <person name="Bruce D."/>
            <person name="Goodwin L."/>
            <person name="Pitluck S."/>
            <person name="Kyrpides N."/>
            <person name="Mavromatis K."/>
            <person name="Ivanova N."/>
            <person name="Mikhailova N."/>
            <person name="Chertkov O."/>
            <person name="Brettin T."/>
            <person name="Detter J.C."/>
            <person name="Han C."/>
            <person name="Larimer F."/>
            <person name="Land M."/>
            <person name="Hauser L."/>
            <person name="Markowitz V."/>
            <person name="Cheng J.-F."/>
            <person name="Hugenholtz P."/>
            <person name="Woyke T."/>
            <person name="Wu D."/>
            <person name="Jando M."/>
            <person name="Schneider S."/>
            <person name="Klenk H.-P."/>
            <person name="Eisen J.A."/>
        </authorList>
    </citation>
    <scope>NUCLEOTIDE SEQUENCE [LARGE SCALE GENOMIC DNA]</scope>
    <source>
        <strain evidence="2">ATCC 19993 / DSM 43833 / CBS 139.67 / JCM 10125 / KCTC 9307 / NBRC 14880 / R51</strain>
    </source>
</reference>
<protein>
    <recommendedName>
        <fullName evidence="3">Polyketide cyclase/dehydrase</fullName>
    </recommendedName>
</protein>
<proteinExistence type="predicted"/>
<evidence type="ECO:0000313" key="2">
    <source>
        <dbReference type="Proteomes" id="UP000006640"/>
    </source>
</evidence>
<name>D6Y9M1_THEBD</name>
<dbReference type="AlphaFoldDB" id="D6Y9M1"/>
<evidence type="ECO:0000313" key="1">
    <source>
        <dbReference type="EMBL" id="ADG90052.1"/>
    </source>
</evidence>
<dbReference type="eggNOG" id="COG3832">
    <property type="taxonomic scope" value="Bacteria"/>
</dbReference>
<organism evidence="1 2">
    <name type="scientific">Thermobispora bispora (strain ATCC 19993 / DSM 43833 / CBS 139.67 / JCM 10125 / KCTC 9307 / NBRC 14880 / R51)</name>
    <dbReference type="NCBI Taxonomy" id="469371"/>
    <lineage>
        <taxon>Bacteria</taxon>
        <taxon>Bacillati</taxon>
        <taxon>Actinomycetota</taxon>
        <taxon>Actinomycetes</taxon>
        <taxon>Streptosporangiales</taxon>
        <taxon>Streptosporangiaceae</taxon>
        <taxon>Thermobispora</taxon>
    </lineage>
</organism>
<dbReference type="SUPFAM" id="SSF55961">
    <property type="entry name" value="Bet v1-like"/>
    <property type="match status" value="1"/>
</dbReference>
<dbReference type="RefSeq" id="WP_013133585.1">
    <property type="nucleotide sequence ID" value="NC_014165.1"/>
</dbReference>
<accession>D6Y9M1</accession>
<gene>
    <name evidence="1" type="ordered locus">Tbis_3362</name>
</gene>